<dbReference type="HAMAP" id="MF_00048">
    <property type="entry name" value="UPF0102"/>
    <property type="match status" value="1"/>
</dbReference>
<dbReference type="STRING" id="260552.Mag101_13340"/>
<dbReference type="RefSeq" id="WP_077405920.1">
    <property type="nucleotide sequence ID" value="NZ_CP019650.1"/>
</dbReference>
<dbReference type="NCBIfam" id="TIGR00252">
    <property type="entry name" value="YraN family protein"/>
    <property type="match status" value="1"/>
</dbReference>
<proteinExistence type="inferred from homology"/>
<dbReference type="InterPro" id="IPR011856">
    <property type="entry name" value="tRNA_endonuc-like_dom_sf"/>
</dbReference>
<evidence type="ECO:0000313" key="3">
    <source>
        <dbReference type="EMBL" id="AQQ68507.1"/>
    </source>
</evidence>
<dbReference type="InterPro" id="IPR011335">
    <property type="entry name" value="Restrct_endonuc-II-like"/>
</dbReference>
<dbReference type="eggNOG" id="COG0792">
    <property type="taxonomic scope" value="Bacteria"/>
</dbReference>
<organism evidence="3 4">
    <name type="scientific">Microbulbifer agarilyticus</name>
    <dbReference type="NCBI Taxonomy" id="260552"/>
    <lineage>
        <taxon>Bacteria</taxon>
        <taxon>Pseudomonadati</taxon>
        <taxon>Pseudomonadota</taxon>
        <taxon>Gammaproteobacteria</taxon>
        <taxon>Cellvibrionales</taxon>
        <taxon>Microbulbiferaceae</taxon>
        <taxon>Microbulbifer</taxon>
    </lineage>
</organism>
<dbReference type="CDD" id="cd20736">
    <property type="entry name" value="PoNe_Nuclease"/>
    <property type="match status" value="1"/>
</dbReference>
<dbReference type="GO" id="GO:0003676">
    <property type="term" value="F:nucleic acid binding"/>
    <property type="evidence" value="ECO:0007669"/>
    <property type="project" value="InterPro"/>
</dbReference>
<protein>
    <recommendedName>
        <fullName evidence="2">UPF0102 protein Mag101_13340</fullName>
    </recommendedName>
</protein>
<evidence type="ECO:0000256" key="2">
    <source>
        <dbReference type="HAMAP-Rule" id="MF_00048"/>
    </source>
</evidence>
<dbReference type="PANTHER" id="PTHR34039">
    <property type="entry name" value="UPF0102 PROTEIN YRAN"/>
    <property type="match status" value="1"/>
</dbReference>
<accession>A0A1Q2M888</accession>
<dbReference type="Pfam" id="PF02021">
    <property type="entry name" value="UPF0102"/>
    <property type="match status" value="1"/>
</dbReference>
<dbReference type="Gene3D" id="3.40.1350.10">
    <property type="match status" value="1"/>
</dbReference>
<gene>
    <name evidence="3" type="ORF">Mag101_13340</name>
</gene>
<dbReference type="PANTHER" id="PTHR34039:SF1">
    <property type="entry name" value="UPF0102 PROTEIN YRAN"/>
    <property type="match status" value="1"/>
</dbReference>
<dbReference type="NCBIfam" id="NF009150">
    <property type="entry name" value="PRK12497.1-3"/>
    <property type="match status" value="1"/>
</dbReference>
<sequence length="119" mass="13558">MDTTSIGNEMEAQAERHLVAAGLRIVERNFRGRFGEIDLIARDGNILVFVEVRYRRNRTFGGAGLSIDYRKQRKLLTTANGYLQLRRLDCPCRFDVVTIERGNGDGPLNIDWIQNAFGQ</sequence>
<evidence type="ECO:0000256" key="1">
    <source>
        <dbReference type="ARBA" id="ARBA00006738"/>
    </source>
</evidence>
<evidence type="ECO:0000313" key="4">
    <source>
        <dbReference type="Proteomes" id="UP000188219"/>
    </source>
</evidence>
<dbReference type="AlphaFoldDB" id="A0A1Q2M888"/>
<comment type="similarity">
    <text evidence="1 2">Belongs to the UPF0102 family.</text>
</comment>
<dbReference type="InterPro" id="IPR003509">
    <property type="entry name" value="UPF0102_YraN-like"/>
</dbReference>
<name>A0A1Q2M888_9GAMM</name>
<dbReference type="Proteomes" id="UP000188219">
    <property type="component" value="Chromosome"/>
</dbReference>
<dbReference type="KEGG" id="maga:Mag101_13340"/>
<dbReference type="SUPFAM" id="SSF52980">
    <property type="entry name" value="Restriction endonuclease-like"/>
    <property type="match status" value="1"/>
</dbReference>
<reference evidence="3" key="1">
    <citation type="submission" date="2017-02" db="EMBL/GenBank/DDBJ databases">
        <title>Genome of Microbulbifer agarilyticus GP101.</title>
        <authorList>
            <person name="Jung J."/>
            <person name="Bae S.S."/>
            <person name="Baek K."/>
        </authorList>
    </citation>
    <scope>NUCLEOTIDE SEQUENCE [LARGE SCALE GENOMIC DNA]</scope>
    <source>
        <strain evidence="3">GP101</strain>
    </source>
</reference>
<dbReference type="OrthoDB" id="9794876at2"/>
<dbReference type="EMBL" id="CP019650">
    <property type="protein sequence ID" value="AQQ68507.1"/>
    <property type="molecule type" value="Genomic_DNA"/>
</dbReference>
<keyword evidence="4" id="KW-1185">Reference proteome</keyword>